<dbReference type="PANTHER" id="PTHR13237:SF8">
    <property type="entry name" value="SOMETHING ABOUT SILENCING PROTEIN 10"/>
    <property type="match status" value="1"/>
</dbReference>
<feature type="domain" description="Sas10 C-terminal" evidence="6">
    <location>
        <begin position="343"/>
        <end position="414"/>
    </location>
</feature>
<accession>A0A1J1J4H9</accession>
<dbReference type="GO" id="GO:0032040">
    <property type="term" value="C:small-subunit processome"/>
    <property type="evidence" value="ECO:0007669"/>
    <property type="project" value="TreeGrafter"/>
</dbReference>
<dbReference type="GO" id="GO:0000462">
    <property type="term" value="P:maturation of SSU-rRNA from tricistronic rRNA transcript (SSU-rRNA, 5.8S rRNA, LSU-rRNA)"/>
    <property type="evidence" value="ECO:0007669"/>
    <property type="project" value="TreeGrafter"/>
</dbReference>
<feature type="compositionally biased region" description="Acidic residues" evidence="5">
    <location>
        <begin position="62"/>
        <end position="72"/>
    </location>
</feature>
<dbReference type="STRING" id="568069.A0A1J1J4H9"/>
<feature type="compositionally biased region" description="Basic residues" evidence="5">
    <location>
        <begin position="28"/>
        <end position="37"/>
    </location>
</feature>
<dbReference type="Proteomes" id="UP000183832">
    <property type="component" value="Unassembled WGS sequence"/>
</dbReference>
<dbReference type="AlphaFoldDB" id="A0A1J1J4H9"/>
<evidence type="ECO:0000256" key="1">
    <source>
        <dbReference type="ARBA" id="ARBA00004123"/>
    </source>
</evidence>
<proteinExistence type="inferred from homology"/>
<evidence type="ECO:0000313" key="8">
    <source>
        <dbReference type="Proteomes" id="UP000183832"/>
    </source>
</evidence>
<evidence type="ECO:0000256" key="3">
    <source>
        <dbReference type="ARBA" id="ARBA00022553"/>
    </source>
</evidence>
<evidence type="ECO:0000256" key="5">
    <source>
        <dbReference type="SAM" id="MobiDB-lite"/>
    </source>
</evidence>
<name>A0A1J1J4H9_9DIPT</name>
<keyword evidence="3" id="KW-0597">Phosphoprotein</keyword>
<feature type="compositionally biased region" description="Acidic residues" evidence="5">
    <location>
        <begin position="41"/>
        <end position="54"/>
    </location>
</feature>
<keyword evidence="8" id="KW-1185">Reference proteome</keyword>
<dbReference type="Pfam" id="PF09368">
    <property type="entry name" value="Sas10"/>
    <property type="match status" value="1"/>
</dbReference>
<gene>
    <name evidence="7" type="ORF">CLUMA_CG020284</name>
</gene>
<evidence type="ECO:0000256" key="2">
    <source>
        <dbReference type="ARBA" id="ARBA00010979"/>
    </source>
</evidence>
<feature type="compositionally biased region" description="Acidic residues" evidence="5">
    <location>
        <begin position="9"/>
        <end position="22"/>
    </location>
</feature>
<evidence type="ECO:0000259" key="6">
    <source>
        <dbReference type="Pfam" id="PF09368"/>
    </source>
</evidence>
<feature type="region of interest" description="Disordered" evidence="5">
    <location>
        <begin position="1"/>
        <end position="72"/>
    </location>
</feature>
<comment type="similarity">
    <text evidence="2">Belongs to the SAS10 family.</text>
</comment>
<dbReference type="EMBL" id="CVRI01000070">
    <property type="protein sequence ID" value="CRL07304.1"/>
    <property type="molecule type" value="Genomic_DNA"/>
</dbReference>
<reference evidence="7 8" key="1">
    <citation type="submission" date="2015-04" db="EMBL/GenBank/DDBJ databases">
        <authorList>
            <person name="Syromyatnikov M.Y."/>
            <person name="Popov V.N."/>
        </authorList>
    </citation>
    <scope>NUCLEOTIDE SEQUENCE [LARGE SCALE GENOMIC DNA]</scope>
</reference>
<dbReference type="OrthoDB" id="360390at2759"/>
<keyword evidence="4" id="KW-0539">Nucleus</keyword>
<dbReference type="PANTHER" id="PTHR13237">
    <property type="entry name" value="SOMETHING ABOUT SILENCING PROTEIN 10-RELATED"/>
    <property type="match status" value="1"/>
</dbReference>
<evidence type="ECO:0000256" key="4">
    <source>
        <dbReference type="ARBA" id="ARBA00023242"/>
    </source>
</evidence>
<dbReference type="InterPro" id="IPR018972">
    <property type="entry name" value="Sas10_C_dom"/>
</dbReference>
<dbReference type="Pfam" id="PF04000">
    <property type="entry name" value="Sas10_Utp3"/>
    <property type="match status" value="1"/>
</dbReference>
<evidence type="ECO:0000313" key="7">
    <source>
        <dbReference type="EMBL" id="CRL07304.1"/>
    </source>
</evidence>
<comment type="subcellular location">
    <subcellularLocation>
        <location evidence="1">Nucleus</location>
    </subcellularLocation>
</comment>
<dbReference type="InterPro" id="IPR007146">
    <property type="entry name" value="Sas10/Utp3/C1D"/>
</dbReference>
<sequence>MANKINLNYEDDYEVSNSEDEYTEHQKKLLKKARKGKKQESDEEEIFGFDEESSEPEKFEAESDIEEQADDYDDYLPDERAWGKKKSSFYNTDFHDKDYRGYTEQEEEIANQEQAEALQIQKRLATELNDADFNLDMFALPETQPTVENDPKIKKTKTDLSDLSRKQKLALFKTEAPEFDQLTQDFDERFSESKEMLIPVLNLIKSFNLPTHPLFDFIECRNELNLNYCTNISFYLMLKAKRTKVHNHPVVKRLIQFRQLICQLDDIYEYVVKPQLVILTNEAENNDKREILENLKKRLDDTEVCEGGSEEGDEVVQPLFTHKYSSESEEEKEEENNMEVEAVKREITRQIAKNKGLTATKRKELRNPRVKNKMKFRKAVIRRKGAVREVKSKVDLYGGETSGVKTHLKRSIKLK</sequence>
<protein>
    <submittedName>
        <fullName evidence="7">CLUMA_CG020284, isoform A</fullName>
    </submittedName>
</protein>
<organism evidence="7 8">
    <name type="scientific">Clunio marinus</name>
    <dbReference type="NCBI Taxonomy" id="568069"/>
    <lineage>
        <taxon>Eukaryota</taxon>
        <taxon>Metazoa</taxon>
        <taxon>Ecdysozoa</taxon>
        <taxon>Arthropoda</taxon>
        <taxon>Hexapoda</taxon>
        <taxon>Insecta</taxon>
        <taxon>Pterygota</taxon>
        <taxon>Neoptera</taxon>
        <taxon>Endopterygota</taxon>
        <taxon>Diptera</taxon>
        <taxon>Nematocera</taxon>
        <taxon>Chironomoidea</taxon>
        <taxon>Chironomidae</taxon>
        <taxon>Clunio</taxon>
    </lineage>
</organism>